<keyword evidence="5" id="KW-0479">Metal-binding</keyword>
<evidence type="ECO:0000256" key="14">
    <source>
        <dbReference type="ARBA" id="ARBA00048679"/>
    </source>
</evidence>
<keyword evidence="2" id="KW-0723">Serine/threonine-protein kinase</keyword>
<keyword evidence="21" id="KW-1185">Reference proteome</keyword>
<feature type="region of interest" description="Disordered" evidence="16">
    <location>
        <begin position="418"/>
        <end position="451"/>
    </location>
</feature>
<dbReference type="InterPro" id="IPR046349">
    <property type="entry name" value="C1-like_sf"/>
</dbReference>
<dbReference type="SMART" id="SM00133">
    <property type="entry name" value="S_TK_X"/>
    <property type="match status" value="1"/>
</dbReference>
<keyword evidence="3" id="KW-0597">Phosphoprotein</keyword>
<dbReference type="InterPro" id="IPR000719">
    <property type="entry name" value="Prot_kinase_dom"/>
</dbReference>
<dbReference type="AlphaFoldDB" id="A0AAX4J9S8"/>
<dbReference type="GO" id="GO:0005737">
    <property type="term" value="C:cytoplasm"/>
    <property type="evidence" value="ECO:0007669"/>
    <property type="project" value="TreeGrafter"/>
</dbReference>
<keyword evidence="8 20" id="KW-0418">Kinase</keyword>
<evidence type="ECO:0000256" key="16">
    <source>
        <dbReference type="SAM" id="MobiDB-lite"/>
    </source>
</evidence>
<dbReference type="Gene3D" id="3.30.200.20">
    <property type="entry name" value="Phosphorylase Kinase, domain 1"/>
    <property type="match status" value="1"/>
</dbReference>
<evidence type="ECO:0000256" key="5">
    <source>
        <dbReference type="ARBA" id="ARBA00022723"/>
    </source>
</evidence>
<organism evidence="20 21">
    <name type="scientific">Vairimorpha necatrix</name>
    <dbReference type="NCBI Taxonomy" id="6039"/>
    <lineage>
        <taxon>Eukaryota</taxon>
        <taxon>Fungi</taxon>
        <taxon>Fungi incertae sedis</taxon>
        <taxon>Microsporidia</taxon>
        <taxon>Nosematidae</taxon>
        <taxon>Vairimorpha</taxon>
    </lineage>
</organism>
<dbReference type="InterPro" id="IPR050839">
    <property type="entry name" value="Rho-assoc_Ser/Thr_Kinase"/>
</dbReference>
<dbReference type="SUPFAM" id="SSF57889">
    <property type="entry name" value="Cysteine-rich domain"/>
    <property type="match status" value="1"/>
</dbReference>
<evidence type="ECO:0000256" key="3">
    <source>
        <dbReference type="ARBA" id="ARBA00022553"/>
    </source>
</evidence>
<evidence type="ECO:0000256" key="13">
    <source>
        <dbReference type="ARBA" id="ARBA00047899"/>
    </source>
</evidence>
<dbReference type="GO" id="GO:0005856">
    <property type="term" value="C:cytoskeleton"/>
    <property type="evidence" value="ECO:0007669"/>
    <property type="project" value="TreeGrafter"/>
</dbReference>
<reference evidence="20" key="1">
    <citation type="journal article" date="2024" name="BMC Genomics">
        <title>Functional annotation of a divergent genome using sequence and structure-based similarity.</title>
        <authorList>
            <person name="Svedberg D."/>
            <person name="Winiger R.R."/>
            <person name="Berg A."/>
            <person name="Sharma H."/>
            <person name="Tellgren-Roth C."/>
            <person name="Debrunner-Vossbrinck B.A."/>
            <person name="Vossbrinck C.R."/>
            <person name="Barandun J."/>
        </authorList>
    </citation>
    <scope>NUCLEOTIDE SEQUENCE</scope>
    <source>
        <strain evidence="20">Illinois isolate</strain>
    </source>
</reference>
<protein>
    <recommendedName>
        <fullName evidence="1">non-specific serine/threonine protein kinase</fullName>
        <ecNumber evidence="1">2.7.11.1</ecNumber>
    </recommendedName>
</protein>
<evidence type="ECO:0000256" key="7">
    <source>
        <dbReference type="ARBA" id="ARBA00022771"/>
    </source>
</evidence>
<dbReference type="GO" id="GO:0005524">
    <property type="term" value="F:ATP binding"/>
    <property type="evidence" value="ECO:0007669"/>
    <property type="project" value="UniProtKB-KW"/>
</dbReference>
<keyword evidence="10" id="KW-0067">ATP-binding</keyword>
<keyword evidence="6" id="KW-0547">Nucleotide-binding</keyword>
<dbReference type="GO" id="GO:0031032">
    <property type="term" value="P:actomyosin structure organization"/>
    <property type="evidence" value="ECO:0007669"/>
    <property type="project" value="TreeGrafter"/>
</dbReference>
<dbReference type="CDD" id="cd00029">
    <property type="entry name" value="C1"/>
    <property type="match status" value="1"/>
</dbReference>
<dbReference type="PROSITE" id="PS00479">
    <property type="entry name" value="ZF_DAG_PE_1"/>
    <property type="match status" value="1"/>
</dbReference>
<evidence type="ECO:0000256" key="2">
    <source>
        <dbReference type="ARBA" id="ARBA00022527"/>
    </source>
</evidence>
<dbReference type="SUPFAM" id="SSF56112">
    <property type="entry name" value="Protein kinase-like (PK-like)"/>
    <property type="match status" value="1"/>
</dbReference>
<feature type="domain" description="Phorbol-ester/DAG-type" evidence="18">
    <location>
        <begin position="790"/>
        <end position="840"/>
    </location>
</feature>
<dbReference type="GeneID" id="90540543"/>
<dbReference type="PROSITE" id="PS50081">
    <property type="entry name" value="ZF_DAG_PE_2"/>
    <property type="match status" value="1"/>
</dbReference>
<dbReference type="RefSeq" id="XP_065328879.1">
    <property type="nucleotide sequence ID" value="XM_065472807.1"/>
</dbReference>
<dbReference type="Pfam" id="PF00069">
    <property type="entry name" value="Pkinase"/>
    <property type="match status" value="1"/>
</dbReference>
<dbReference type="Gene3D" id="3.30.60.20">
    <property type="match status" value="1"/>
</dbReference>
<dbReference type="Gene3D" id="1.10.287.160">
    <property type="entry name" value="HR1 repeat"/>
    <property type="match status" value="1"/>
</dbReference>
<feature type="domain" description="Protein kinase" evidence="17">
    <location>
        <begin position="56"/>
        <end position="309"/>
    </location>
</feature>
<dbReference type="Gene3D" id="1.10.510.10">
    <property type="entry name" value="Transferase(Phosphotransferase) domain 1"/>
    <property type="match status" value="1"/>
</dbReference>
<dbReference type="SMART" id="SM00109">
    <property type="entry name" value="C1"/>
    <property type="match status" value="1"/>
</dbReference>
<keyword evidence="11 15" id="KW-0175">Coiled coil</keyword>
<accession>A0AAX4J9S8</accession>
<evidence type="ECO:0000256" key="8">
    <source>
        <dbReference type="ARBA" id="ARBA00022777"/>
    </source>
</evidence>
<dbReference type="PROSITE" id="PS50011">
    <property type="entry name" value="PROTEIN_KINASE_DOM"/>
    <property type="match status" value="1"/>
</dbReference>
<sequence>METQKKCENINTDEETLNLIGDCIETVYKCIDKTNTHLPIDNLNHLIKNKTNPHDFEILKTIAKGGYGEVFLVKKDQIYAMKRVAKDVILRQPNTALFMAEKSLLVDSINSKWLVSAKMTLQDDDFLYYFMDFIPGGDFMGLLSKEDVLEEDWVRFYVIELVAALDELHKLGWIHRDLKPDNILIGKDGHIKLADFGSSIKMENGIARSSYVVGTPDYVSPDILESGQLENDYNENIDFWTLGVIIYEMLFGATPFYSATLVETYKKITSVSFTYPFKISEDIKDLISKLICKKEERLGIKEIKSHKFFQGVDWNNVKEMIPPFIPEISSELDTSNFMDTSFEMENQKSEKINYIDFVGFSYDPKMVSHLRKVIKIDDSTNVSQDLEGTFNKMNINNIQDEKDIIKEDYRDTKVLNNNDEKDTIRNNKNESTQNTNNKNETSMNTCKNDDDKKDLIKKTDELQNIEKQINEAQGKLKEKTEEYKNLLKNLINEKEEFSSLENELQEKRREIENINKIIEERKSISEDYLKITNNKNIKINFLDYDSEKLNEINSKFLLCYNQTQLLEENFRNIKYFLNKNKQVNTDNLKKQVRMLTSEVKEYQQKFNQEIQMRKQLEEELKSIKSSKNKETPVSYNSEFICNLFVDKQKLRSVIRILEDMFYINDLSCHIGNVYIKELKNNEMYHESYKNRSLILKIIFISESVKSISSSSRRSIKSLEGDYKIEMSMKSGLENMMPLLQGRQLEEARLQYEGTLKKISQLEREMETARKCTLPQEDEEEDPVKLYEFNNHLFSSKTFPPGTLCEHCNEVLYGVSDQGLECKDCKMVVHNACYILGDVSCELYSAFKRGKSFYILMRSIEEKEKLLSVYKRF</sequence>
<feature type="compositionally biased region" description="Low complexity" evidence="16">
    <location>
        <begin position="429"/>
        <end position="442"/>
    </location>
</feature>
<gene>
    <name evidence="20" type="ORF">VNE69_02253</name>
</gene>
<comment type="catalytic activity">
    <reaction evidence="14">
        <text>L-seryl-[protein] + ATP = O-phospho-L-seryl-[protein] + ADP + H(+)</text>
        <dbReference type="Rhea" id="RHEA:17989"/>
        <dbReference type="Rhea" id="RHEA-COMP:9863"/>
        <dbReference type="Rhea" id="RHEA-COMP:11604"/>
        <dbReference type="ChEBI" id="CHEBI:15378"/>
        <dbReference type="ChEBI" id="CHEBI:29999"/>
        <dbReference type="ChEBI" id="CHEBI:30616"/>
        <dbReference type="ChEBI" id="CHEBI:83421"/>
        <dbReference type="ChEBI" id="CHEBI:456216"/>
        <dbReference type="EC" id="2.7.11.1"/>
    </reaction>
</comment>
<feature type="compositionally biased region" description="Basic and acidic residues" evidence="16">
    <location>
        <begin position="418"/>
        <end position="428"/>
    </location>
</feature>
<feature type="coiled-coil region" evidence="15">
    <location>
        <begin position="585"/>
        <end position="626"/>
    </location>
</feature>
<evidence type="ECO:0000313" key="21">
    <source>
        <dbReference type="Proteomes" id="UP001334084"/>
    </source>
</evidence>
<evidence type="ECO:0000256" key="15">
    <source>
        <dbReference type="SAM" id="Coils"/>
    </source>
</evidence>
<comment type="catalytic activity">
    <reaction evidence="13">
        <text>L-threonyl-[protein] + ATP = O-phospho-L-threonyl-[protein] + ADP + H(+)</text>
        <dbReference type="Rhea" id="RHEA:46608"/>
        <dbReference type="Rhea" id="RHEA-COMP:11060"/>
        <dbReference type="Rhea" id="RHEA-COMP:11605"/>
        <dbReference type="ChEBI" id="CHEBI:15378"/>
        <dbReference type="ChEBI" id="CHEBI:30013"/>
        <dbReference type="ChEBI" id="CHEBI:30616"/>
        <dbReference type="ChEBI" id="CHEBI:61977"/>
        <dbReference type="ChEBI" id="CHEBI:456216"/>
        <dbReference type="EC" id="2.7.11.1"/>
    </reaction>
</comment>
<dbReference type="GO" id="GO:0004674">
    <property type="term" value="F:protein serine/threonine kinase activity"/>
    <property type="evidence" value="ECO:0007669"/>
    <property type="project" value="UniProtKB-KW"/>
</dbReference>
<keyword evidence="4" id="KW-0808">Transferase</keyword>
<dbReference type="InterPro" id="IPR011009">
    <property type="entry name" value="Kinase-like_dom_sf"/>
</dbReference>
<dbReference type="SMART" id="SM00220">
    <property type="entry name" value="S_TKc"/>
    <property type="match status" value="1"/>
</dbReference>
<keyword evidence="9" id="KW-0862">Zinc</keyword>
<dbReference type="PANTHER" id="PTHR22988">
    <property type="entry name" value="MYOTONIC DYSTROPHY S/T KINASE-RELATED"/>
    <property type="match status" value="1"/>
</dbReference>
<feature type="coiled-coil region" evidence="15">
    <location>
        <begin position="744"/>
        <end position="771"/>
    </location>
</feature>
<dbReference type="KEGG" id="vnx:VNE69_02253"/>
<evidence type="ECO:0000256" key="11">
    <source>
        <dbReference type="ARBA" id="ARBA00023054"/>
    </source>
</evidence>
<dbReference type="PROSITE" id="PS51285">
    <property type="entry name" value="AGC_KINASE_CTER"/>
    <property type="match status" value="1"/>
</dbReference>
<evidence type="ECO:0000259" key="17">
    <source>
        <dbReference type="PROSITE" id="PS50011"/>
    </source>
</evidence>
<keyword evidence="7" id="KW-0863">Zinc-finger</keyword>
<dbReference type="PANTHER" id="PTHR22988:SF71">
    <property type="entry name" value="CITRON RHO-INTERACTING KINASE"/>
    <property type="match status" value="1"/>
</dbReference>
<evidence type="ECO:0000259" key="19">
    <source>
        <dbReference type="PROSITE" id="PS51285"/>
    </source>
</evidence>
<evidence type="ECO:0000256" key="12">
    <source>
        <dbReference type="ARBA" id="ARBA00038271"/>
    </source>
</evidence>
<evidence type="ECO:0000256" key="9">
    <source>
        <dbReference type="ARBA" id="ARBA00022833"/>
    </source>
</evidence>
<evidence type="ECO:0000256" key="4">
    <source>
        <dbReference type="ARBA" id="ARBA00022679"/>
    </source>
</evidence>
<feature type="domain" description="AGC-kinase C-terminal" evidence="19">
    <location>
        <begin position="310"/>
        <end position="372"/>
    </location>
</feature>
<evidence type="ECO:0000256" key="6">
    <source>
        <dbReference type="ARBA" id="ARBA00022741"/>
    </source>
</evidence>
<dbReference type="InterPro" id="IPR002219">
    <property type="entry name" value="PKC_DAG/PE"/>
</dbReference>
<dbReference type="EC" id="2.7.11.1" evidence="1"/>
<comment type="similarity">
    <text evidence="12">Belongs to the protein kinase superfamily. STE Ser/Thr protein kinase family. COT1 subfamily.</text>
</comment>
<dbReference type="EMBL" id="CP142727">
    <property type="protein sequence ID" value="WUR02734.1"/>
    <property type="molecule type" value="Genomic_DNA"/>
</dbReference>
<name>A0AAX4J9S8_9MICR</name>
<dbReference type="FunFam" id="1.10.510.10:FF:000751">
    <property type="entry name" value="Non-specific serine/threonine protein kinase"/>
    <property type="match status" value="1"/>
</dbReference>
<proteinExistence type="inferred from homology"/>
<evidence type="ECO:0000259" key="18">
    <source>
        <dbReference type="PROSITE" id="PS50081"/>
    </source>
</evidence>
<dbReference type="InterPro" id="IPR000961">
    <property type="entry name" value="AGC-kinase_C"/>
</dbReference>
<dbReference type="Pfam" id="PF00130">
    <property type="entry name" value="C1_1"/>
    <property type="match status" value="1"/>
</dbReference>
<evidence type="ECO:0000256" key="1">
    <source>
        <dbReference type="ARBA" id="ARBA00012513"/>
    </source>
</evidence>
<dbReference type="GO" id="GO:0008270">
    <property type="term" value="F:zinc ion binding"/>
    <property type="evidence" value="ECO:0007669"/>
    <property type="project" value="UniProtKB-KW"/>
</dbReference>
<dbReference type="Proteomes" id="UP001334084">
    <property type="component" value="Chromosome 2"/>
</dbReference>
<evidence type="ECO:0000313" key="20">
    <source>
        <dbReference type="EMBL" id="WUR02734.1"/>
    </source>
</evidence>
<evidence type="ECO:0000256" key="10">
    <source>
        <dbReference type="ARBA" id="ARBA00022840"/>
    </source>
</evidence>